<evidence type="ECO:0008006" key="4">
    <source>
        <dbReference type="Google" id="ProtNLM"/>
    </source>
</evidence>
<dbReference type="GeneID" id="62167870"/>
<proteinExistence type="predicted"/>
<gene>
    <name evidence="2" type="ORF">CkaCkLH20_12082</name>
</gene>
<dbReference type="CDD" id="cd18724">
    <property type="entry name" value="PIN_LabA-like"/>
    <property type="match status" value="1"/>
</dbReference>
<protein>
    <recommendedName>
        <fullName evidence="4">Cell wall glucanase</fullName>
    </recommendedName>
</protein>
<comment type="caution">
    <text evidence="2">The sequence shown here is derived from an EMBL/GenBank/DDBJ whole genome shotgun (WGS) entry which is preliminary data.</text>
</comment>
<feature type="compositionally biased region" description="Basic and acidic residues" evidence="1">
    <location>
        <begin position="7"/>
        <end position="24"/>
    </location>
</feature>
<accession>A0A9P6I1X8</accession>
<reference evidence="2" key="1">
    <citation type="submission" date="2020-03" db="EMBL/GenBank/DDBJ databases">
        <authorList>
            <person name="He L."/>
        </authorList>
    </citation>
    <scope>NUCLEOTIDE SEQUENCE</scope>
    <source>
        <strain evidence="2">CkLH20</strain>
    </source>
</reference>
<feature type="compositionally biased region" description="Polar residues" evidence="1">
    <location>
        <begin position="25"/>
        <end position="34"/>
    </location>
</feature>
<dbReference type="AlphaFoldDB" id="A0A9P6I1X8"/>
<dbReference type="EMBL" id="JAATWM020000054">
    <property type="protein sequence ID" value="KAF9870415.1"/>
    <property type="molecule type" value="Genomic_DNA"/>
</dbReference>
<dbReference type="OrthoDB" id="5590473at2759"/>
<evidence type="ECO:0000256" key="1">
    <source>
        <dbReference type="SAM" id="MobiDB-lite"/>
    </source>
</evidence>
<evidence type="ECO:0000313" key="3">
    <source>
        <dbReference type="Proteomes" id="UP000781932"/>
    </source>
</evidence>
<dbReference type="RefSeq" id="XP_038739876.1">
    <property type="nucleotide sequence ID" value="XM_038894796.1"/>
</dbReference>
<evidence type="ECO:0000313" key="2">
    <source>
        <dbReference type="EMBL" id="KAF9870415.1"/>
    </source>
</evidence>
<keyword evidence="3" id="KW-1185">Reference proteome</keyword>
<dbReference type="Proteomes" id="UP000781932">
    <property type="component" value="Unassembled WGS sequence"/>
</dbReference>
<sequence length="507" mass="55598">MAGQKYNHKEVKAAARRRVEDPAKRTTSNSTSSPVLRVSDDVSDSDSDSVQSLGDFDPVGDGLDINGGADLSDITTPPTSPLIHAPTPFAADRLFERNTAGRARGLSEKSLALRVVDDFGVHDAGLKRTHPELLRHGLHIFIDASNQILGFYDALKQLLGVHKHKPLPPCISMSAVHEVLARKRTVVKSYIAGSKNPTHKRRSRYFDDAEALGYRPLVKNRVTLPKDAKSQRRHYYDDDSDDMAGSYQAEEGVDEMIQTQMHYSVMDDNPGVMVLVTGDGNQNETGFSDGFPADVKRALKRGWAVEIYAFKNTCAGIWTSPEFVDNDQWAGRYSVNYLDAYTQAFCNPVYRPQLESLAAEHASRPGLRSVQSSFKRKTHWTVSLGKEAVNESTLIVKSEKFSAAQASPLQGKWRIPSPQKKVKSFGSVLSYRPAPLDQFTSSRSSSTVGHEQQLQISTSNALDEVDSIATSSITAFRCAASLRPASGLANDASGSFHKSISPLGIKI</sequence>
<name>A0A9P6I1X8_9PEZI</name>
<organism evidence="2 3">
    <name type="scientific">Colletotrichum karsti</name>
    <dbReference type="NCBI Taxonomy" id="1095194"/>
    <lineage>
        <taxon>Eukaryota</taxon>
        <taxon>Fungi</taxon>
        <taxon>Dikarya</taxon>
        <taxon>Ascomycota</taxon>
        <taxon>Pezizomycotina</taxon>
        <taxon>Sordariomycetes</taxon>
        <taxon>Hypocreomycetidae</taxon>
        <taxon>Glomerellales</taxon>
        <taxon>Glomerellaceae</taxon>
        <taxon>Colletotrichum</taxon>
        <taxon>Colletotrichum boninense species complex</taxon>
    </lineage>
</organism>
<reference evidence="2" key="2">
    <citation type="submission" date="2020-11" db="EMBL/GenBank/DDBJ databases">
        <title>Whole genome sequencing of Colletotrichum sp.</title>
        <authorList>
            <person name="Li H."/>
        </authorList>
    </citation>
    <scope>NUCLEOTIDE SEQUENCE</scope>
    <source>
        <strain evidence="2">CkLH20</strain>
    </source>
</reference>
<feature type="region of interest" description="Disordered" evidence="1">
    <location>
        <begin position="1"/>
        <end position="57"/>
    </location>
</feature>